<reference evidence="1" key="1">
    <citation type="submission" date="2010-07" db="EMBL/GenBank/DDBJ databases">
        <authorList>
            <consortium name="CONSOLIDER consortium CSD2007-00005"/>
            <person name="Guazzaroni M.-E."/>
            <person name="Richter M."/>
            <person name="Garcia-Salamanca A."/>
            <person name="Yarza P."/>
            <person name="Ferrer M."/>
        </authorList>
    </citation>
    <scope>NUCLEOTIDE SEQUENCE</scope>
</reference>
<proteinExistence type="predicted"/>
<evidence type="ECO:0000313" key="1">
    <source>
        <dbReference type="EMBL" id="EFK96994.1"/>
    </source>
</evidence>
<dbReference type="AlphaFoldDB" id="D9PHH0"/>
<reference evidence="1" key="2">
    <citation type="journal article" date="2011" name="Microb. Ecol.">
        <title>Taxonomic and Functional Metagenomic Profiling of the Microbial Community in the Anoxic Sediment of a Sub-saline Shallow Lake (Laguna de Carrizo, Central Spain).</title>
        <authorList>
            <person name="Ferrer M."/>
            <person name="Guazzaroni M.E."/>
            <person name="Richter M."/>
            <person name="Garcia-Salamanca A."/>
            <person name="Yarza P."/>
            <person name="Suarez-Suarez A."/>
            <person name="Solano J."/>
            <person name="Alcaide M."/>
            <person name="van Dillewijn P."/>
            <person name="Molina-Henares M.A."/>
            <person name="Lopez-Cortes N."/>
            <person name="Al-Ramahi Y."/>
            <person name="Guerrero C."/>
            <person name="Acosta A."/>
            <person name="de Eugenio L.I."/>
            <person name="Martinez V."/>
            <person name="Marques S."/>
            <person name="Rojo F."/>
            <person name="Santero E."/>
            <person name="Genilloud O."/>
            <person name="Perez-Perez J."/>
            <person name="Rossello-Mora R."/>
            <person name="Ramos J.L."/>
        </authorList>
    </citation>
    <scope>NUCLEOTIDE SEQUENCE</scope>
</reference>
<accession>D9PHH0</accession>
<gene>
    <name evidence="1" type="ORF">LDC_0970</name>
</gene>
<protein>
    <submittedName>
        <fullName evidence="1">Uncharacterized protein</fullName>
    </submittedName>
</protein>
<dbReference type="EMBL" id="ADZX01000371">
    <property type="protein sequence ID" value="EFK96994.1"/>
    <property type="molecule type" value="Genomic_DNA"/>
</dbReference>
<name>D9PHH0_9ZZZZ</name>
<comment type="caution">
    <text evidence="1">The sequence shown here is derived from an EMBL/GenBank/DDBJ whole genome shotgun (WGS) entry which is preliminary data.</text>
</comment>
<organism evidence="1">
    <name type="scientific">sediment metagenome</name>
    <dbReference type="NCBI Taxonomy" id="749907"/>
    <lineage>
        <taxon>unclassified sequences</taxon>
        <taxon>metagenomes</taxon>
        <taxon>ecological metagenomes</taxon>
    </lineage>
</organism>
<sequence>MNDLTESGVIDRLQEARSFLETRFITVPNPAGPGTTDMWFLLPEGTRSVLDCRIFDQVGNLVKTLGNENVALVPRYGKPGIWIGLWDNQGCRMNAGSYLAVASLETRKRG</sequence>